<dbReference type="GO" id="GO:0022857">
    <property type="term" value="F:transmembrane transporter activity"/>
    <property type="evidence" value="ECO:0007669"/>
    <property type="project" value="InterPro"/>
</dbReference>
<dbReference type="PANTHER" id="PTHR11795:SF445">
    <property type="entry name" value="AMINO ACID ABC TRANSPORTER PERMEASE PROTEIN"/>
    <property type="match status" value="1"/>
</dbReference>
<organism evidence="10 11">
    <name type="scientific">Solirubrobacter ginsenosidimutans</name>
    <dbReference type="NCBI Taxonomy" id="490573"/>
    <lineage>
        <taxon>Bacteria</taxon>
        <taxon>Bacillati</taxon>
        <taxon>Actinomycetota</taxon>
        <taxon>Thermoleophilia</taxon>
        <taxon>Solirubrobacterales</taxon>
        <taxon>Solirubrobacteraceae</taxon>
        <taxon>Solirubrobacter</taxon>
    </lineage>
</organism>
<keyword evidence="5" id="KW-0029">Amino-acid transport</keyword>
<name>A0A9X3RYZ5_9ACTN</name>
<evidence type="ECO:0000313" key="10">
    <source>
        <dbReference type="EMBL" id="MDA0160350.1"/>
    </source>
</evidence>
<evidence type="ECO:0000256" key="6">
    <source>
        <dbReference type="ARBA" id="ARBA00022989"/>
    </source>
</evidence>
<feature type="transmembrane region" description="Helical" evidence="9">
    <location>
        <begin position="190"/>
        <end position="210"/>
    </location>
</feature>
<keyword evidence="3" id="KW-1003">Cell membrane</keyword>
<evidence type="ECO:0000256" key="2">
    <source>
        <dbReference type="ARBA" id="ARBA00022448"/>
    </source>
</evidence>
<keyword evidence="2" id="KW-0813">Transport</keyword>
<dbReference type="InterPro" id="IPR052157">
    <property type="entry name" value="BCAA_transport_permease"/>
</dbReference>
<feature type="transmembrane region" description="Helical" evidence="9">
    <location>
        <begin position="31"/>
        <end position="50"/>
    </location>
</feature>
<evidence type="ECO:0000256" key="8">
    <source>
        <dbReference type="ARBA" id="ARBA00037998"/>
    </source>
</evidence>
<dbReference type="PANTHER" id="PTHR11795">
    <property type="entry name" value="BRANCHED-CHAIN AMINO ACID TRANSPORT SYSTEM PERMEASE PROTEIN LIVH"/>
    <property type="match status" value="1"/>
</dbReference>
<dbReference type="EMBL" id="JAPDOD010000005">
    <property type="protein sequence ID" value="MDA0160350.1"/>
    <property type="molecule type" value="Genomic_DNA"/>
</dbReference>
<sequence length="290" mass="29765">MEPIFHMLVYGGLYGLVAVSFNVLYRPTNVFNFAQGQFVAIGALLAAALLKGGVPWVIALVIALLAVGALSLLVETTAVAPVLSRSATSHTWLITTLAVSLILDDLAAKIFGGEAQPVAVPAPLSSDYLIRVGDTGLSSYDLLVIVVPVLVVIGLAKLYATRPGRAISAIAEDRQGAVLRGIDPVLLTRVSWFVGGALAALAGVLAGPIMYASVSLGPSLLITGFAAVAIGGVGDNRGAMAGGYLLALVEGLTAARIAADLTDVATFVVLLLVLLVKPTGLFGERQVARV</sequence>
<feature type="transmembrane region" description="Helical" evidence="9">
    <location>
        <begin position="57"/>
        <end position="74"/>
    </location>
</feature>
<evidence type="ECO:0000256" key="1">
    <source>
        <dbReference type="ARBA" id="ARBA00004651"/>
    </source>
</evidence>
<feature type="transmembrane region" description="Helical" evidence="9">
    <location>
        <begin position="264"/>
        <end position="283"/>
    </location>
</feature>
<dbReference type="InterPro" id="IPR001851">
    <property type="entry name" value="ABC_transp_permease"/>
</dbReference>
<proteinExistence type="inferred from homology"/>
<feature type="transmembrane region" description="Helical" evidence="9">
    <location>
        <begin position="7"/>
        <end position="25"/>
    </location>
</feature>
<dbReference type="GO" id="GO:0006865">
    <property type="term" value="P:amino acid transport"/>
    <property type="evidence" value="ECO:0007669"/>
    <property type="project" value="UniProtKB-KW"/>
</dbReference>
<comment type="subcellular location">
    <subcellularLocation>
        <location evidence="1">Cell membrane</location>
        <topology evidence="1">Multi-pass membrane protein</topology>
    </subcellularLocation>
</comment>
<dbReference type="Proteomes" id="UP001149140">
    <property type="component" value="Unassembled WGS sequence"/>
</dbReference>
<evidence type="ECO:0000256" key="5">
    <source>
        <dbReference type="ARBA" id="ARBA00022970"/>
    </source>
</evidence>
<keyword evidence="6 9" id="KW-1133">Transmembrane helix</keyword>
<comment type="caution">
    <text evidence="10">The sequence shown here is derived from an EMBL/GenBank/DDBJ whole genome shotgun (WGS) entry which is preliminary data.</text>
</comment>
<dbReference type="RefSeq" id="WP_270039137.1">
    <property type="nucleotide sequence ID" value="NZ_JAPDOD010000005.1"/>
</dbReference>
<dbReference type="AlphaFoldDB" id="A0A9X3RYZ5"/>
<feature type="transmembrane region" description="Helical" evidence="9">
    <location>
        <begin position="241"/>
        <end position="258"/>
    </location>
</feature>
<accession>A0A9X3RYZ5</accession>
<evidence type="ECO:0000256" key="7">
    <source>
        <dbReference type="ARBA" id="ARBA00023136"/>
    </source>
</evidence>
<evidence type="ECO:0000256" key="3">
    <source>
        <dbReference type="ARBA" id="ARBA00022475"/>
    </source>
</evidence>
<feature type="transmembrane region" description="Helical" evidence="9">
    <location>
        <begin position="216"/>
        <end position="234"/>
    </location>
</feature>
<gene>
    <name evidence="10" type="ORF">OM076_08745</name>
</gene>
<keyword evidence="11" id="KW-1185">Reference proteome</keyword>
<evidence type="ECO:0000256" key="9">
    <source>
        <dbReference type="SAM" id="Phobius"/>
    </source>
</evidence>
<dbReference type="CDD" id="cd06582">
    <property type="entry name" value="TM_PBP1_LivH_like"/>
    <property type="match status" value="1"/>
</dbReference>
<evidence type="ECO:0000256" key="4">
    <source>
        <dbReference type="ARBA" id="ARBA00022692"/>
    </source>
</evidence>
<keyword evidence="4 9" id="KW-0812">Transmembrane</keyword>
<dbReference type="GO" id="GO:0005886">
    <property type="term" value="C:plasma membrane"/>
    <property type="evidence" value="ECO:0007669"/>
    <property type="project" value="UniProtKB-SubCell"/>
</dbReference>
<protein>
    <submittedName>
        <fullName evidence="10">Branched-chain amino acid ABC transporter permease</fullName>
    </submittedName>
</protein>
<comment type="similarity">
    <text evidence="8">Belongs to the binding-protein-dependent transport system permease family. LivHM subfamily.</text>
</comment>
<reference evidence="10" key="1">
    <citation type="submission" date="2022-10" db="EMBL/GenBank/DDBJ databases">
        <title>The WGS of Solirubrobacter ginsenosidimutans DSM 21036.</title>
        <authorList>
            <person name="Jiang Z."/>
        </authorList>
    </citation>
    <scope>NUCLEOTIDE SEQUENCE</scope>
    <source>
        <strain evidence="10">DSM 21036</strain>
    </source>
</reference>
<keyword evidence="7 9" id="KW-0472">Membrane</keyword>
<dbReference type="Pfam" id="PF02653">
    <property type="entry name" value="BPD_transp_2"/>
    <property type="match status" value="1"/>
</dbReference>
<feature type="transmembrane region" description="Helical" evidence="9">
    <location>
        <begin position="142"/>
        <end position="160"/>
    </location>
</feature>
<evidence type="ECO:0000313" key="11">
    <source>
        <dbReference type="Proteomes" id="UP001149140"/>
    </source>
</evidence>